<proteinExistence type="predicted"/>
<dbReference type="STRING" id="326424.FRAAL3310"/>
<dbReference type="Proteomes" id="UP000000657">
    <property type="component" value="Chromosome"/>
</dbReference>
<dbReference type="GO" id="GO:0006355">
    <property type="term" value="P:regulation of DNA-templated transcription"/>
    <property type="evidence" value="ECO:0007669"/>
    <property type="project" value="InterPro"/>
</dbReference>
<dbReference type="EMBL" id="CT573213">
    <property type="protein sequence ID" value="CAJ61954.1"/>
    <property type="molecule type" value="Genomic_DNA"/>
</dbReference>
<evidence type="ECO:0000313" key="2">
    <source>
        <dbReference type="Proteomes" id="UP000000657"/>
    </source>
</evidence>
<name>Q0RKK4_FRAAA</name>
<dbReference type="AlphaFoldDB" id="Q0RKK4"/>
<accession>Q0RKK4</accession>
<keyword evidence="2" id="KW-1185">Reference proteome</keyword>
<organism evidence="1 2">
    <name type="scientific">Frankia alni (strain DSM 45986 / CECT 9034 / ACN14a)</name>
    <dbReference type="NCBI Taxonomy" id="326424"/>
    <lineage>
        <taxon>Bacteria</taxon>
        <taxon>Bacillati</taxon>
        <taxon>Actinomycetota</taxon>
        <taxon>Actinomycetes</taxon>
        <taxon>Frankiales</taxon>
        <taxon>Frankiaceae</taxon>
        <taxon>Frankia</taxon>
    </lineage>
</organism>
<dbReference type="OrthoDB" id="4230094at2"/>
<protein>
    <submittedName>
        <fullName evidence="1">Uncharacterized protein</fullName>
    </submittedName>
</protein>
<reference evidence="1 2" key="1">
    <citation type="journal article" date="2007" name="Genome Res.">
        <title>Genome characteristics of facultatively symbiotic Frankia sp. strains reflect host range and host plant biogeography.</title>
        <authorList>
            <person name="Normand P."/>
            <person name="Lapierre P."/>
            <person name="Tisa L.S."/>
            <person name="Gogarten J.P."/>
            <person name="Alloisio N."/>
            <person name="Bagnarol E."/>
            <person name="Bassi C.A."/>
            <person name="Berry A.M."/>
            <person name="Bickhart D.M."/>
            <person name="Choisne N."/>
            <person name="Couloux A."/>
            <person name="Cournoyer B."/>
            <person name="Cruveiller S."/>
            <person name="Daubin V."/>
            <person name="Demange N."/>
            <person name="Francino M.P."/>
            <person name="Goltsman E."/>
            <person name="Huang Y."/>
            <person name="Kopp O.R."/>
            <person name="Labarre L."/>
            <person name="Lapidus A."/>
            <person name="Lavire C."/>
            <person name="Marechal J."/>
            <person name="Martinez M."/>
            <person name="Mastronunzio J.E."/>
            <person name="Mullin B.C."/>
            <person name="Niemann J."/>
            <person name="Pujic P."/>
            <person name="Rawnsley T."/>
            <person name="Rouy Z."/>
            <person name="Schenowitz C."/>
            <person name="Sellstedt A."/>
            <person name="Tavares F."/>
            <person name="Tomkins J.P."/>
            <person name="Vallenet D."/>
            <person name="Valverde C."/>
            <person name="Wall L.G."/>
            <person name="Wang Y."/>
            <person name="Medigue C."/>
            <person name="Benson D.R."/>
        </authorList>
    </citation>
    <scope>NUCLEOTIDE SEQUENCE [LARGE SCALE GENOMIC DNA]</scope>
    <source>
        <strain evidence="2">DSM 45986 / CECT 9034 / ACN14a</strain>
    </source>
</reference>
<dbReference type="InterPro" id="IPR010985">
    <property type="entry name" value="Ribbon_hlx_hlx"/>
</dbReference>
<evidence type="ECO:0000313" key="1">
    <source>
        <dbReference type="EMBL" id="CAJ61954.1"/>
    </source>
</evidence>
<gene>
    <name evidence="1" type="ordered locus">FRAAL3310</name>
</gene>
<dbReference type="HOGENOM" id="CLU_166899_0_0_11"/>
<dbReference type="SUPFAM" id="SSF47598">
    <property type="entry name" value="Ribbon-helix-helix"/>
    <property type="match status" value="1"/>
</dbReference>
<dbReference type="KEGG" id="fal:FRAAL3310"/>
<sequence>MAMTDADIRVPTEVRDRLARIASAEGMSLRAYLTRLSDSAMTPGERAERSGRTLAILRAWNGYNPTEAEIAEIDAKLDPMLDRVRR</sequence>
<dbReference type="RefSeq" id="WP_011604457.1">
    <property type="nucleotide sequence ID" value="NC_008278.1"/>
</dbReference>